<dbReference type="Gene3D" id="2.60.120.200">
    <property type="match status" value="2"/>
</dbReference>
<dbReference type="CDD" id="cd06263">
    <property type="entry name" value="MAM"/>
    <property type="match status" value="1"/>
</dbReference>
<reference evidence="2 3" key="1">
    <citation type="journal article" date="2017" name="PLoS Biol.">
        <title>The sea cucumber genome provides insights into morphological evolution and visceral regeneration.</title>
        <authorList>
            <person name="Zhang X."/>
            <person name="Sun L."/>
            <person name="Yuan J."/>
            <person name="Sun Y."/>
            <person name="Gao Y."/>
            <person name="Zhang L."/>
            <person name="Li S."/>
            <person name="Dai H."/>
            <person name="Hamel J.F."/>
            <person name="Liu C."/>
            <person name="Yu Y."/>
            <person name="Liu S."/>
            <person name="Lin W."/>
            <person name="Guo K."/>
            <person name="Jin S."/>
            <person name="Xu P."/>
            <person name="Storey K.B."/>
            <person name="Huan P."/>
            <person name="Zhang T."/>
            <person name="Zhou Y."/>
            <person name="Zhang J."/>
            <person name="Lin C."/>
            <person name="Li X."/>
            <person name="Xing L."/>
            <person name="Huo D."/>
            <person name="Sun M."/>
            <person name="Wang L."/>
            <person name="Mercier A."/>
            <person name="Li F."/>
            <person name="Yang H."/>
            <person name="Xiang J."/>
        </authorList>
    </citation>
    <scope>NUCLEOTIDE SEQUENCE [LARGE SCALE GENOMIC DNA]</scope>
    <source>
        <strain evidence="2">Shaxun</strain>
        <tissue evidence="2">Muscle</tissue>
    </source>
</reference>
<dbReference type="InterPro" id="IPR051560">
    <property type="entry name" value="MAM_domain-containing"/>
</dbReference>
<evidence type="ECO:0000313" key="3">
    <source>
        <dbReference type="Proteomes" id="UP000230750"/>
    </source>
</evidence>
<dbReference type="PANTHER" id="PTHR23282:SF101">
    <property type="entry name" value="MAM DOMAIN-CONTAINING PROTEIN"/>
    <property type="match status" value="1"/>
</dbReference>
<dbReference type="OrthoDB" id="10063783at2759"/>
<protein>
    <recommendedName>
        <fullName evidence="1">MAM domain-containing protein</fullName>
    </recommendedName>
</protein>
<sequence length="187" mass="20557">MMTILTGQGTVAQRPRLVRDLQWIIRLEHVVFEGVRGSSDTGDIALDDVWITSGSCFAFVTAPPEDLGHYVYIEASSPVLQGQQARLHSPSLGAYGYVCIEFYYHMYGDSIGSLHVYASTSSLGSPIWSMYGQQGEEWKRAQVEEFGHPTTKVVFEGVRGTNYDGDIAIDDIRVTSGNCLNGGNLLN</sequence>
<dbReference type="Pfam" id="PF00629">
    <property type="entry name" value="MAM"/>
    <property type="match status" value="1"/>
</dbReference>
<feature type="domain" description="MAM" evidence="1">
    <location>
        <begin position="68"/>
        <end position="181"/>
    </location>
</feature>
<dbReference type="InterPro" id="IPR000998">
    <property type="entry name" value="MAM_dom"/>
</dbReference>
<keyword evidence="3" id="KW-1185">Reference proteome</keyword>
<dbReference type="GO" id="GO:0016020">
    <property type="term" value="C:membrane"/>
    <property type="evidence" value="ECO:0007669"/>
    <property type="project" value="InterPro"/>
</dbReference>
<dbReference type="InterPro" id="IPR013320">
    <property type="entry name" value="ConA-like_dom_sf"/>
</dbReference>
<feature type="domain" description="MAM" evidence="1">
    <location>
        <begin position="29"/>
        <end position="58"/>
    </location>
</feature>
<dbReference type="AlphaFoldDB" id="A0A2G8JZ61"/>
<dbReference type="PROSITE" id="PS00740">
    <property type="entry name" value="MAM_1"/>
    <property type="match status" value="1"/>
</dbReference>
<dbReference type="SUPFAM" id="SSF49899">
    <property type="entry name" value="Concanavalin A-like lectins/glucanases"/>
    <property type="match status" value="1"/>
</dbReference>
<name>A0A2G8JZ61_STIJA</name>
<gene>
    <name evidence="2" type="ORF">BSL78_22103</name>
</gene>
<dbReference type="PANTHER" id="PTHR23282">
    <property type="entry name" value="APICAL ENDOSOMAL GLYCOPROTEIN PRECURSOR"/>
    <property type="match status" value="1"/>
</dbReference>
<evidence type="ECO:0000313" key="2">
    <source>
        <dbReference type="EMBL" id="PIK41030.1"/>
    </source>
</evidence>
<dbReference type="PROSITE" id="PS50060">
    <property type="entry name" value="MAM_2"/>
    <property type="match status" value="2"/>
</dbReference>
<accession>A0A2G8JZ61</accession>
<dbReference type="SMART" id="SM00137">
    <property type="entry name" value="MAM"/>
    <property type="match status" value="1"/>
</dbReference>
<dbReference type="EMBL" id="MRZV01001059">
    <property type="protein sequence ID" value="PIK41030.1"/>
    <property type="molecule type" value="Genomic_DNA"/>
</dbReference>
<organism evidence="2 3">
    <name type="scientific">Stichopus japonicus</name>
    <name type="common">Sea cucumber</name>
    <dbReference type="NCBI Taxonomy" id="307972"/>
    <lineage>
        <taxon>Eukaryota</taxon>
        <taxon>Metazoa</taxon>
        <taxon>Echinodermata</taxon>
        <taxon>Eleutherozoa</taxon>
        <taxon>Echinozoa</taxon>
        <taxon>Holothuroidea</taxon>
        <taxon>Aspidochirotacea</taxon>
        <taxon>Aspidochirotida</taxon>
        <taxon>Stichopodidae</taxon>
        <taxon>Apostichopus</taxon>
    </lineage>
</organism>
<comment type="caution">
    <text evidence="2">The sequence shown here is derived from an EMBL/GenBank/DDBJ whole genome shotgun (WGS) entry which is preliminary data.</text>
</comment>
<evidence type="ECO:0000259" key="1">
    <source>
        <dbReference type="PROSITE" id="PS50060"/>
    </source>
</evidence>
<proteinExistence type="predicted"/>
<dbReference type="Proteomes" id="UP000230750">
    <property type="component" value="Unassembled WGS sequence"/>
</dbReference>